<sequence length="208" mass="22675">MFSLLRKSLRWSVGIGLITALIAMILSLSSTTLMKDFSWQGGLIVLLIIVGIGIVFDMLGIAAAAAKEQPFHAMAAKKIPGSKEAIGIVRRADQFSNFCNDVVGDISGVISGAAALVVIASIMRSFPVWQETTWVENFLNVFLVSVISAVTVGGKALGKSVSIHFANHIVFQVGRIFFFINKKFHLSIFHVNKKRKRKRGGFRGPRAN</sequence>
<proteinExistence type="predicted"/>
<keyword evidence="1" id="KW-1133">Transmembrane helix</keyword>
<name>A0A7W1XPN1_9BACL</name>
<feature type="transmembrane region" description="Helical" evidence="1">
    <location>
        <begin position="43"/>
        <end position="66"/>
    </location>
</feature>
<dbReference type="EMBL" id="JACEOL010000002">
    <property type="protein sequence ID" value="MBA4600914.1"/>
    <property type="molecule type" value="Genomic_DNA"/>
</dbReference>
<protein>
    <submittedName>
        <fullName evidence="2">Uncharacterized protein</fullName>
    </submittedName>
</protein>
<feature type="transmembrane region" description="Helical" evidence="1">
    <location>
        <begin position="138"/>
        <end position="157"/>
    </location>
</feature>
<feature type="transmembrane region" description="Helical" evidence="1">
    <location>
        <begin position="106"/>
        <end position="126"/>
    </location>
</feature>
<evidence type="ECO:0000313" key="3">
    <source>
        <dbReference type="Proteomes" id="UP000538292"/>
    </source>
</evidence>
<keyword evidence="3" id="KW-1185">Reference proteome</keyword>
<reference evidence="2 3" key="1">
    <citation type="submission" date="2020-07" db="EMBL/GenBank/DDBJ databases">
        <title>Thermoactinomyces phylogeny.</title>
        <authorList>
            <person name="Dunlap C."/>
        </authorList>
    </citation>
    <scope>NUCLEOTIDE SEQUENCE [LARGE SCALE GENOMIC DNA]</scope>
    <source>
        <strain evidence="2 3">AMNI-1</strain>
    </source>
</reference>
<gene>
    <name evidence="2" type="ORF">H2C83_00950</name>
</gene>
<comment type="caution">
    <text evidence="2">The sequence shown here is derived from an EMBL/GenBank/DDBJ whole genome shotgun (WGS) entry which is preliminary data.</text>
</comment>
<evidence type="ECO:0000256" key="1">
    <source>
        <dbReference type="SAM" id="Phobius"/>
    </source>
</evidence>
<dbReference type="AlphaFoldDB" id="A0A7W1XPN1"/>
<dbReference type="RefSeq" id="WP_181736857.1">
    <property type="nucleotide sequence ID" value="NZ_JACEOL010000002.1"/>
</dbReference>
<keyword evidence="1" id="KW-0812">Transmembrane</keyword>
<organism evidence="2 3">
    <name type="scientific">Thermoactinomyces mirandus</name>
    <dbReference type="NCBI Taxonomy" id="2756294"/>
    <lineage>
        <taxon>Bacteria</taxon>
        <taxon>Bacillati</taxon>
        <taxon>Bacillota</taxon>
        <taxon>Bacilli</taxon>
        <taxon>Bacillales</taxon>
        <taxon>Thermoactinomycetaceae</taxon>
        <taxon>Thermoactinomyces</taxon>
    </lineage>
</organism>
<accession>A0A7W1XPN1</accession>
<feature type="transmembrane region" description="Helical" evidence="1">
    <location>
        <begin position="12"/>
        <end position="31"/>
    </location>
</feature>
<evidence type="ECO:0000313" key="2">
    <source>
        <dbReference type="EMBL" id="MBA4600914.1"/>
    </source>
</evidence>
<dbReference type="Proteomes" id="UP000538292">
    <property type="component" value="Unassembled WGS sequence"/>
</dbReference>
<keyword evidence="1" id="KW-0472">Membrane</keyword>
<feature type="transmembrane region" description="Helical" evidence="1">
    <location>
        <begin position="169"/>
        <end position="189"/>
    </location>
</feature>